<dbReference type="Gene3D" id="3.10.105.10">
    <property type="entry name" value="Dipeptide-binding Protein, Domain 3"/>
    <property type="match status" value="1"/>
</dbReference>
<evidence type="ECO:0000259" key="6">
    <source>
        <dbReference type="Pfam" id="PF00496"/>
    </source>
</evidence>
<gene>
    <name evidence="7" type="ORF">FC83_GL001332</name>
</gene>
<reference evidence="7 8" key="1">
    <citation type="journal article" date="2015" name="Genome Announc.">
        <title>Expanding the biotechnology potential of lactobacilli through comparative genomics of 213 strains and associated genera.</title>
        <authorList>
            <person name="Sun Z."/>
            <person name="Harris H.M."/>
            <person name="McCann A."/>
            <person name="Guo C."/>
            <person name="Argimon S."/>
            <person name="Zhang W."/>
            <person name="Yang X."/>
            <person name="Jeffery I.B."/>
            <person name="Cooney J.C."/>
            <person name="Kagawa T.F."/>
            <person name="Liu W."/>
            <person name="Song Y."/>
            <person name="Salvetti E."/>
            <person name="Wrobel A."/>
            <person name="Rasinkangas P."/>
            <person name="Parkhill J."/>
            <person name="Rea M.C."/>
            <person name="O'Sullivan O."/>
            <person name="Ritari J."/>
            <person name="Douillard F.P."/>
            <person name="Paul Ross R."/>
            <person name="Yang R."/>
            <person name="Briner A.E."/>
            <person name="Felis G.E."/>
            <person name="de Vos W.M."/>
            <person name="Barrangou R."/>
            <person name="Klaenhammer T.R."/>
            <person name="Caufield P.W."/>
            <person name="Cui Y."/>
            <person name="Zhang H."/>
            <person name="O'Toole P.W."/>
        </authorList>
    </citation>
    <scope>NUCLEOTIDE SEQUENCE [LARGE SCALE GENOMIC DNA]</scope>
    <source>
        <strain evidence="7 8">DSM 18527</strain>
    </source>
</reference>
<evidence type="ECO:0000256" key="4">
    <source>
        <dbReference type="ARBA" id="ARBA00022729"/>
    </source>
</evidence>
<dbReference type="PANTHER" id="PTHR30290">
    <property type="entry name" value="PERIPLASMIC BINDING COMPONENT OF ABC TRANSPORTER"/>
    <property type="match status" value="1"/>
</dbReference>
<keyword evidence="8" id="KW-1185">Reference proteome</keyword>
<dbReference type="CDD" id="cd08504">
    <property type="entry name" value="PBP2_OppA"/>
    <property type="match status" value="1"/>
</dbReference>
<dbReference type="Pfam" id="PF00496">
    <property type="entry name" value="SBP_bac_5"/>
    <property type="match status" value="1"/>
</dbReference>
<dbReference type="EMBL" id="AZGA01000087">
    <property type="protein sequence ID" value="KRM30774.1"/>
    <property type="molecule type" value="Genomic_DNA"/>
</dbReference>
<comment type="similarity">
    <text evidence="2">Belongs to the bacterial solute-binding protein 5 family.</text>
</comment>
<feature type="domain" description="Solute-binding protein family 5" evidence="6">
    <location>
        <begin position="86"/>
        <end position="469"/>
    </location>
</feature>
<dbReference type="Proteomes" id="UP000051236">
    <property type="component" value="Unassembled WGS sequence"/>
</dbReference>
<organism evidence="7 8">
    <name type="scientific">Agrilactobacillus composti DSM 18527 = JCM 14202</name>
    <dbReference type="NCBI Taxonomy" id="1423734"/>
    <lineage>
        <taxon>Bacteria</taxon>
        <taxon>Bacillati</taxon>
        <taxon>Bacillota</taxon>
        <taxon>Bacilli</taxon>
        <taxon>Lactobacillales</taxon>
        <taxon>Lactobacillaceae</taxon>
        <taxon>Agrilactobacillus</taxon>
    </lineage>
</organism>
<dbReference type="PATRIC" id="fig|1423734.3.peg.1347"/>
<dbReference type="GO" id="GO:0015833">
    <property type="term" value="P:peptide transport"/>
    <property type="evidence" value="ECO:0007669"/>
    <property type="project" value="UniProtKB-KW"/>
</dbReference>
<dbReference type="GO" id="GO:0043190">
    <property type="term" value="C:ATP-binding cassette (ABC) transporter complex"/>
    <property type="evidence" value="ECO:0007669"/>
    <property type="project" value="InterPro"/>
</dbReference>
<evidence type="ECO:0000256" key="3">
    <source>
        <dbReference type="ARBA" id="ARBA00022448"/>
    </source>
</evidence>
<dbReference type="InterPro" id="IPR039424">
    <property type="entry name" value="SBP_5"/>
</dbReference>
<accession>A0A0R1XUD3</accession>
<dbReference type="PROSITE" id="PS01040">
    <property type="entry name" value="SBP_BACTERIAL_5"/>
    <property type="match status" value="1"/>
</dbReference>
<dbReference type="eggNOG" id="COG4166">
    <property type="taxonomic scope" value="Bacteria"/>
</dbReference>
<evidence type="ECO:0000256" key="1">
    <source>
        <dbReference type="ARBA" id="ARBA00004193"/>
    </source>
</evidence>
<dbReference type="Gene3D" id="3.90.76.10">
    <property type="entry name" value="Dipeptide-binding Protein, Domain 1"/>
    <property type="match status" value="1"/>
</dbReference>
<dbReference type="InterPro" id="IPR030678">
    <property type="entry name" value="Peptide/Ni-bd"/>
</dbReference>
<comment type="caution">
    <text evidence="7">The sequence shown here is derived from an EMBL/GenBank/DDBJ whole genome shotgun (WGS) entry which is preliminary data.</text>
</comment>
<keyword evidence="5" id="KW-0571">Peptide transport</keyword>
<dbReference type="Gene3D" id="3.40.190.10">
    <property type="entry name" value="Periplasmic binding protein-like II"/>
    <property type="match status" value="1"/>
</dbReference>
<keyword evidence="4" id="KW-0732">Signal</keyword>
<dbReference type="PANTHER" id="PTHR30290:SF10">
    <property type="entry name" value="PERIPLASMIC OLIGOPEPTIDE-BINDING PROTEIN-RELATED"/>
    <property type="match status" value="1"/>
</dbReference>
<name>A0A0R1XUD3_9LACO</name>
<dbReference type="GO" id="GO:0042597">
    <property type="term" value="C:periplasmic space"/>
    <property type="evidence" value="ECO:0007669"/>
    <property type="project" value="UniProtKB-ARBA"/>
</dbReference>
<evidence type="ECO:0000256" key="2">
    <source>
        <dbReference type="ARBA" id="ARBA00005695"/>
    </source>
</evidence>
<dbReference type="InterPro" id="IPR023765">
    <property type="entry name" value="SBP_5_CS"/>
</dbReference>
<proteinExistence type="inferred from homology"/>
<keyword evidence="5" id="KW-0653">Protein transport</keyword>
<dbReference type="PIRSF" id="PIRSF002741">
    <property type="entry name" value="MppA"/>
    <property type="match status" value="1"/>
</dbReference>
<dbReference type="InterPro" id="IPR000914">
    <property type="entry name" value="SBP_5_dom"/>
</dbReference>
<evidence type="ECO:0000313" key="8">
    <source>
        <dbReference type="Proteomes" id="UP000051236"/>
    </source>
</evidence>
<dbReference type="SUPFAM" id="SSF53850">
    <property type="entry name" value="Periplasmic binding protein-like II"/>
    <property type="match status" value="1"/>
</dbReference>
<dbReference type="GO" id="GO:1904680">
    <property type="term" value="F:peptide transmembrane transporter activity"/>
    <property type="evidence" value="ECO:0007669"/>
    <property type="project" value="TreeGrafter"/>
</dbReference>
<keyword evidence="3" id="KW-0813">Transport</keyword>
<comment type="subcellular location">
    <subcellularLocation>
        <location evidence="1">Cell membrane</location>
        <topology evidence="1">Lipid-anchor</topology>
    </subcellularLocation>
</comment>
<evidence type="ECO:0000313" key="7">
    <source>
        <dbReference type="EMBL" id="KRM30774.1"/>
    </source>
</evidence>
<sequence>MGKFLGGIILKLTRLVLAGAVLMTVGILTKGSPNVAQAASSKQILNWTESIELATADASKATDTLSFNVLLNTQEGLYRLDKNGTPKLALAKSANVSKDGLTYTFELRHGAKWSNGDPVVAKDFVYAWQRTLDPKTTSQDAFYLYQVKNAKAINQGKAQADTLGIKADGDYKLTVTLDKPVSYFKKLLAWPLFFPQNQKVVTQYGKDYGTKSENTVSNGPFKLTKWTGTNDSWTLVKNKDYWDQKQVKLSQINESVIKDPQTGLNLYQNHKVDETLLTGTQVPNLKTQADFVARKSSNLTYLDMNQKQVAAFKNKQVRQAISLAINRTALVKNVLQDGSTAPLGFTPVGLGTDPSNGKDFAKETVVKSAVTNNLTKAKQLLKAGYKATNTKHLDLTLTTDDTQEAKSTAEFVQNSLEKLPNVKITIKNLPKVQRLTQQKQGNYQLIITGWQSVFADPINFLDVWEANSAYNTAGWKNAKFDGYLDAAENKYANDPQKRWTALQNAEKLLLNEQATVPLYQATKAQLLNTKVKGIVYNGSGVPYDWKTTYIK</sequence>
<evidence type="ECO:0000256" key="5">
    <source>
        <dbReference type="ARBA" id="ARBA00022856"/>
    </source>
</evidence>
<protein>
    <submittedName>
        <fullName evidence="7">ABC-type oligopeptide transport system, periplasmic component</fullName>
    </submittedName>
</protein>
<dbReference type="STRING" id="1423734.FC83_GL001332"/>
<dbReference type="AlphaFoldDB" id="A0A0R1XUD3"/>
<dbReference type="FunFam" id="3.90.76.10:FF:000001">
    <property type="entry name" value="Oligopeptide ABC transporter substrate-binding protein"/>
    <property type="match status" value="1"/>
</dbReference>